<evidence type="ECO:0000313" key="4">
    <source>
        <dbReference type="Proteomes" id="UP000503447"/>
    </source>
</evidence>
<dbReference type="RefSeq" id="WP_227254614.1">
    <property type="nucleotide sequence ID" value="NZ_CP053452.2"/>
</dbReference>
<dbReference type="InterPro" id="IPR029044">
    <property type="entry name" value="Nucleotide-diphossugar_trans"/>
</dbReference>
<reference evidence="4" key="1">
    <citation type="submission" date="2020-05" db="EMBL/GenBank/DDBJ databases">
        <title>Frigoriglobus tundricola gen. nov., sp. nov., a psychrotolerant cellulolytic planctomycete of the family Gemmataceae with two divergent copies of 16S rRNA gene.</title>
        <authorList>
            <person name="Kulichevskaya I.S."/>
            <person name="Ivanova A.A."/>
            <person name="Naumoff D.G."/>
            <person name="Beletsky A.V."/>
            <person name="Rijpstra W.I.C."/>
            <person name="Sinninghe Damste J.S."/>
            <person name="Mardanov A.V."/>
            <person name="Ravin N.V."/>
            <person name="Dedysh S.N."/>
        </authorList>
    </citation>
    <scope>NUCLEOTIDE SEQUENCE [LARGE SCALE GENOMIC DNA]</scope>
    <source>
        <strain evidence="4">PL17</strain>
    </source>
</reference>
<dbReference type="SUPFAM" id="SSF53756">
    <property type="entry name" value="UDP-Glycosyltransferase/glycogen phosphorylase"/>
    <property type="match status" value="1"/>
</dbReference>
<dbReference type="GO" id="GO:0016757">
    <property type="term" value="F:glycosyltransferase activity"/>
    <property type="evidence" value="ECO:0007669"/>
    <property type="project" value="TreeGrafter"/>
</dbReference>
<gene>
    <name evidence="3" type="ORF">FTUN_8046</name>
</gene>
<sequence>MAIGRNEGERLIRCLRSLVGRAAAVVYVDSGSVDGSVEAARALGANVVLLDTTVPFTAARARNAGFRKLMAEHPDLEYVQFVDGDCEVVPTWLETAQKTLGSRPEVAVACGRRRERFPERSVYNRLCDLEWDTPVGEALWCGGDALMRIAPFLQVGGYRDSLIAGEEPELCSRLRAAGWKIVRIDAEMVVHDAAMTRFGQWWRRAVRAGHAYAEVSHLRGAGPDRMWVRESRSNWLWGLLFPVAVLATVPFFPAAGLLLIAGYSLLCYRAYRGRRRQGTDPRFSRLYAVYCVLAKFPMVLGQVRYFRNRLLRRPQTLIEYKTATAQGSGPPRVAYLVNQYPHVSHSFIRREIRAAEEQGLDVFRVSIRRPGVALVDAGDQEEERRTRVLLERGVTGLAVAFARTAVTRPIALFRASRLAWQFGRRSGRLLRSGVYLAEACLLVRWLREAGVVHLHAHFGTNPTDVAALAHALGGPPFSFTVHGPEEFDRPDAISLGDKIAPAAFVVAVSSFGRSQLYRWCRAADWPKLQVVRCGVDAAFLGAGPLPPVAEPRLVCVGRLAEQKGQLVLLDAAARLAARGVDFQLVLAGDGPMRPQIDAAIAAQGLGSRVRVTGWLSNDAVRAEIAAARLFVLPSFAEGLPVVLMEALALGRPAITTYVAGIPELVRDGVNGWLVPAGDPVALADVIASALQIEPARLEEMGRAGATAVAAAHDARREAAKLVALFAEATGRVVPAPKSEPHTAEGA</sequence>
<dbReference type="SUPFAM" id="SSF53448">
    <property type="entry name" value="Nucleotide-diphospho-sugar transferases"/>
    <property type="match status" value="1"/>
</dbReference>
<dbReference type="Proteomes" id="UP000503447">
    <property type="component" value="Chromosome"/>
</dbReference>
<evidence type="ECO:0000256" key="1">
    <source>
        <dbReference type="SAM" id="Phobius"/>
    </source>
</evidence>
<evidence type="ECO:0000259" key="2">
    <source>
        <dbReference type="Pfam" id="PF00535"/>
    </source>
</evidence>
<protein>
    <submittedName>
        <fullName evidence="3">GT4 family glycosyltransferase</fullName>
    </submittedName>
</protein>
<keyword evidence="1" id="KW-0812">Transmembrane</keyword>
<dbReference type="PANTHER" id="PTHR45947:SF15">
    <property type="entry name" value="TEICHURONIC ACID BIOSYNTHESIS GLYCOSYLTRANSFERASE TUAC-RELATED"/>
    <property type="match status" value="1"/>
</dbReference>
<dbReference type="Pfam" id="PF13692">
    <property type="entry name" value="Glyco_trans_1_4"/>
    <property type="match status" value="1"/>
</dbReference>
<keyword evidence="4" id="KW-1185">Reference proteome</keyword>
<accession>A0A6M5Z2W3</accession>
<keyword evidence="1" id="KW-1133">Transmembrane helix</keyword>
<dbReference type="AlphaFoldDB" id="A0A6M5Z2W3"/>
<dbReference type="EMBL" id="CP053452">
    <property type="protein sequence ID" value="QJX00416.1"/>
    <property type="molecule type" value="Genomic_DNA"/>
</dbReference>
<dbReference type="InterPro" id="IPR001173">
    <property type="entry name" value="Glyco_trans_2-like"/>
</dbReference>
<evidence type="ECO:0000313" key="3">
    <source>
        <dbReference type="EMBL" id="QJX00416.1"/>
    </source>
</evidence>
<keyword evidence="3" id="KW-0808">Transferase</keyword>
<feature type="transmembrane region" description="Helical" evidence="1">
    <location>
        <begin position="287"/>
        <end position="306"/>
    </location>
</feature>
<dbReference type="Gene3D" id="3.40.50.2000">
    <property type="entry name" value="Glycogen Phosphorylase B"/>
    <property type="match status" value="2"/>
</dbReference>
<dbReference type="KEGG" id="ftj:FTUN_8046"/>
<name>A0A6M5Z2W3_9BACT</name>
<organism evidence="3 4">
    <name type="scientific">Frigoriglobus tundricola</name>
    <dbReference type="NCBI Taxonomy" id="2774151"/>
    <lineage>
        <taxon>Bacteria</taxon>
        <taxon>Pseudomonadati</taxon>
        <taxon>Planctomycetota</taxon>
        <taxon>Planctomycetia</taxon>
        <taxon>Gemmatales</taxon>
        <taxon>Gemmataceae</taxon>
        <taxon>Frigoriglobus</taxon>
    </lineage>
</organism>
<feature type="domain" description="Glycosyltransferase 2-like" evidence="2">
    <location>
        <begin position="6"/>
        <end position="124"/>
    </location>
</feature>
<feature type="transmembrane region" description="Helical" evidence="1">
    <location>
        <begin position="235"/>
        <end position="266"/>
    </location>
</feature>
<proteinExistence type="predicted"/>
<keyword evidence="1" id="KW-0472">Membrane</keyword>
<dbReference type="Pfam" id="PF00535">
    <property type="entry name" value="Glycos_transf_2"/>
    <property type="match status" value="1"/>
</dbReference>
<dbReference type="InterPro" id="IPR050194">
    <property type="entry name" value="Glycosyltransferase_grp1"/>
</dbReference>
<dbReference type="Gene3D" id="3.90.550.10">
    <property type="entry name" value="Spore Coat Polysaccharide Biosynthesis Protein SpsA, Chain A"/>
    <property type="match status" value="1"/>
</dbReference>
<dbReference type="PANTHER" id="PTHR45947">
    <property type="entry name" value="SULFOQUINOVOSYL TRANSFERASE SQD2"/>
    <property type="match status" value="1"/>
</dbReference>